<evidence type="ECO:0000256" key="10">
    <source>
        <dbReference type="SAM" id="Phobius"/>
    </source>
</evidence>
<reference evidence="14" key="1">
    <citation type="submission" date="2021-02" db="EMBL/GenBank/DDBJ databases">
        <authorList>
            <person name="Dougan E. K."/>
            <person name="Rhodes N."/>
            <person name="Thang M."/>
            <person name="Chan C."/>
        </authorList>
    </citation>
    <scope>NUCLEOTIDE SEQUENCE</scope>
</reference>
<organism evidence="14 15">
    <name type="scientific">Symbiodinium necroappetens</name>
    <dbReference type="NCBI Taxonomy" id="1628268"/>
    <lineage>
        <taxon>Eukaryota</taxon>
        <taxon>Sar</taxon>
        <taxon>Alveolata</taxon>
        <taxon>Dinophyceae</taxon>
        <taxon>Suessiales</taxon>
        <taxon>Symbiodiniaceae</taxon>
        <taxon>Symbiodinium</taxon>
    </lineage>
</organism>
<feature type="transmembrane region" description="Helical" evidence="10">
    <location>
        <begin position="439"/>
        <end position="460"/>
    </location>
</feature>
<feature type="region of interest" description="Disordered" evidence="9">
    <location>
        <begin position="291"/>
        <end position="333"/>
    </location>
</feature>
<feature type="domain" description="Flagellar M-ring C-terminal" evidence="12">
    <location>
        <begin position="251"/>
        <end position="415"/>
    </location>
</feature>
<keyword evidence="8" id="KW-0975">Bacterial flagellum</keyword>
<dbReference type="PANTHER" id="PTHR30046">
    <property type="entry name" value="FLAGELLAR M-RING PROTEIN"/>
    <property type="match status" value="1"/>
</dbReference>
<dbReference type="NCBIfam" id="TIGR00206">
    <property type="entry name" value="fliF"/>
    <property type="match status" value="1"/>
</dbReference>
<feature type="domain" description="Flagellar motor switch protein FliG N-terminal" evidence="13">
    <location>
        <begin position="595"/>
        <end position="691"/>
    </location>
</feature>
<evidence type="ECO:0000256" key="9">
    <source>
        <dbReference type="SAM" id="MobiDB-lite"/>
    </source>
</evidence>
<keyword evidence="6 10" id="KW-1133">Transmembrane helix</keyword>
<evidence type="ECO:0000259" key="13">
    <source>
        <dbReference type="Pfam" id="PF14842"/>
    </source>
</evidence>
<feature type="transmembrane region" description="Helical" evidence="10">
    <location>
        <begin position="20"/>
        <end position="39"/>
    </location>
</feature>
<dbReference type="Gene3D" id="3.30.300.30">
    <property type="match status" value="1"/>
</dbReference>
<evidence type="ECO:0000313" key="14">
    <source>
        <dbReference type="EMBL" id="CAE7861970.1"/>
    </source>
</evidence>
<feature type="domain" description="Flagellar M-ring N-terminal" evidence="11">
    <location>
        <begin position="42"/>
        <end position="217"/>
    </location>
</feature>
<dbReference type="InterPro" id="IPR028263">
    <property type="entry name" value="FliG_N"/>
</dbReference>
<evidence type="ECO:0000256" key="4">
    <source>
        <dbReference type="ARBA" id="ARBA00022475"/>
    </source>
</evidence>
<accession>A0A813AAB1</accession>
<comment type="similarity">
    <text evidence="3">Belongs to the FliF family.</text>
</comment>
<dbReference type="Pfam" id="PF01514">
    <property type="entry name" value="YscJ_FliF"/>
    <property type="match status" value="1"/>
</dbReference>
<sequence length="713" mass="75612">TVTPVNAFFETLRSLGPARLALMAGVGAAILAFFIYFTGRLSQSEMALLYGELEQADSAQIVNTLESMGVPYELSRDGSRVLVPEDQVARLRLTMAEQGLTTGGSMGYELFDGADGFGSTSFEQNLRHKRAMEGELARSVSSISSVRSARVHLVLPERELFSRERRDPSASIVVSLVGNRGLSAQQIRAIQQLVSSAVPEMAPGAVSIVDDEGNLLARRSDGEGAEQLATTAEEMRVNMENRLANAVESLLERSVGPGNVRAEVSVELDFDRITENSEIYDPDSQVVRSTQVIEESSQDSEGGDAAVTVGNNLPDPGLQDPAAAAGSNSLSQRTEETVNYEISRVVKTHVRETGQIRRLSVAILVNGERVEGPEGEITFEPRSQEELDQLAALARSAVGYDAERGDSVEIANLPFADMVPAGVGGTGVDSFLGINQQDLLRIAELIVLGVVAVLVLLLVVKPLVGRLLERGPAVAGDAGGILAGELGGQGGNLPVPAGAGAGVGAGGGLPATAGGQNRSILGGGGGGGSGSGVAVAQQTGVSQPELDEESHDLEQLIDINRVDGRVRASSVRKIGEIVEKHPEEAVAILRNWLYQAALLMMAIGEENAARLFTMLDDEEIKEISGIMASLGTVAAPVVERLFVEFADQISSTGSLIGNFDSTERLLLKVLDKDRVDNIMEEIRGPAGRTMWDKLGNVHENVLANYLKNEYPQT</sequence>
<dbReference type="InterPro" id="IPR006182">
    <property type="entry name" value="FliF_N_dom"/>
</dbReference>
<dbReference type="PANTHER" id="PTHR30046:SF0">
    <property type="entry name" value="FLAGELLAR M-RING PROTEIN"/>
    <property type="match status" value="1"/>
</dbReference>
<evidence type="ECO:0000256" key="7">
    <source>
        <dbReference type="ARBA" id="ARBA00023136"/>
    </source>
</evidence>
<protein>
    <submittedName>
        <fullName evidence="14">FliF protein</fullName>
    </submittedName>
</protein>
<dbReference type="InterPro" id="IPR011002">
    <property type="entry name" value="FliG_a-hlx"/>
</dbReference>
<dbReference type="GO" id="GO:0003774">
    <property type="term" value="F:cytoskeletal motor activity"/>
    <property type="evidence" value="ECO:0007669"/>
    <property type="project" value="InterPro"/>
</dbReference>
<keyword evidence="7 10" id="KW-0472">Membrane</keyword>
<evidence type="ECO:0000256" key="1">
    <source>
        <dbReference type="ARBA" id="ARBA00004117"/>
    </source>
</evidence>
<evidence type="ECO:0000256" key="2">
    <source>
        <dbReference type="ARBA" id="ARBA00004651"/>
    </source>
</evidence>
<proteinExistence type="inferred from homology"/>
<dbReference type="Proteomes" id="UP000601435">
    <property type="component" value="Unassembled WGS sequence"/>
</dbReference>
<dbReference type="Gene3D" id="1.10.220.30">
    <property type="match status" value="1"/>
</dbReference>
<dbReference type="InterPro" id="IPR013556">
    <property type="entry name" value="Flag_M-ring_C"/>
</dbReference>
<evidence type="ECO:0000259" key="12">
    <source>
        <dbReference type="Pfam" id="PF08345"/>
    </source>
</evidence>
<dbReference type="AlphaFoldDB" id="A0A813AAB1"/>
<evidence type="ECO:0000256" key="8">
    <source>
        <dbReference type="ARBA" id="ARBA00023143"/>
    </source>
</evidence>
<comment type="caution">
    <text evidence="14">The sequence shown here is derived from an EMBL/GenBank/DDBJ whole genome shotgun (WGS) entry which is preliminary data.</text>
</comment>
<dbReference type="EMBL" id="CAJNJA010057382">
    <property type="protein sequence ID" value="CAE7861970.1"/>
    <property type="molecule type" value="Genomic_DNA"/>
</dbReference>
<feature type="non-terminal residue" evidence="14">
    <location>
        <position position="1"/>
    </location>
</feature>
<dbReference type="GO" id="GO:0005886">
    <property type="term" value="C:plasma membrane"/>
    <property type="evidence" value="ECO:0007669"/>
    <property type="project" value="UniProtKB-SubCell"/>
</dbReference>
<dbReference type="Pfam" id="PF08345">
    <property type="entry name" value="YscJ_FliF_C"/>
    <property type="match status" value="1"/>
</dbReference>
<dbReference type="SUPFAM" id="SSF48029">
    <property type="entry name" value="FliG"/>
    <property type="match status" value="1"/>
</dbReference>
<dbReference type="InterPro" id="IPR045851">
    <property type="entry name" value="AMP-bd_C_sf"/>
</dbReference>
<dbReference type="OrthoDB" id="8300447at2759"/>
<name>A0A813AAB1_9DINO</name>
<evidence type="ECO:0000256" key="6">
    <source>
        <dbReference type="ARBA" id="ARBA00022989"/>
    </source>
</evidence>
<evidence type="ECO:0000256" key="5">
    <source>
        <dbReference type="ARBA" id="ARBA00022692"/>
    </source>
</evidence>
<dbReference type="Pfam" id="PF14842">
    <property type="entry name" value="FliG_N"/>
    <property type="match status" value="1"/>
</dbReference>
<evidence type="ECO:0000259" key="11">
    <source>
        <dbReference type="Pfam" id="PF01514"/>
    </source>
</evidence>
<keyword evidence="4" id="KW-1003">Cell membrane</keyword>
<feature type="non-terminal residue" evidence="14">
    <location>
        <position position="713"/>
    </location>
</feature>
<dbReference type="PRINTS" id="PR01009">
    <property type="entry name" value="FLGMRINGFLIF"/>
</dbReference>
<keyword evidence="5 10" id="KW-0812">Transmembrane</keyword>
<dbReference type="InterPro" id="IPR043427">
    <property type="entry name" value="YscJ/FliF"/>
</dbReference>
<keyword evidence="15" id="KW-1185">Reference proteome</keyword>
<comment type="subcellular location">
    <subcellularLocation>
        <location evidence="1">Bacterial flagellum basal body</location>
    </subcellularLocation>
    <subcellularLocation>
        <location evidence="2">Cell membrane</location>
        <topology evidence="2">Multi-pass membrane protein</topology>
    </subcellularLocation>
</comment>
<evidence type="ECO:0000256" key="3">
    <source>
        <dbReference type="ARBA" id="ARBA00007971"/>
    </source>
</evidence>
<dbReference type="InterPro" id="IPR000067">
    <property type="entry name" value="FlgMring_FliF"/>
</dbReference>
<evidence type="ECO:0000313" key="15">
    <source>
        <dbReference type="Proteomes" id="UP000601435"/>
    </source>
</evidence>
<gene>
    <name evidence="14" type="primary">fliF</name>
    <name evidence="14" type="ORF">SNEC2469_LOCUS27332</name>
</gene>